<keyword evidence="4" id="KW-0479">Metal-binding</keyword>
<keyword evidence="5" id="KW-0732">Signal</keyword>
<evidence type="ECO:0000256" key="1">
    <source>
        <dbReference type="ARBA" id="ARBA00004196"/>
    </source>
</evidence>
<dbReference type="InterPro" id="IPR006129">
    <property type="entry name" value="AdhesinB"/>
</dbReference>
<comment type="similarity">
    <text evidence="2 6">Belongs to the bacterial solute-binding protein 9 family.</text>
</comment>
<dbReference type="GO" id="GO:0007155">
    <property type="term" value="P:cell adhesion"/>
    <property type="evidence" value="ECO:0007669"/>
    <property type="project" value="InterPro"/>
</dbReference>
<dbReference type="PRINTS" id="PR00691">
    <property type="entry name" value="ADHESINB"/>
</dbReference>
<dbReference type="PANTHER" id="PTHR42953:SF1">
    <property type="entry name" value="METAL-BINDING PROTEIN HI_0362-RELATED"/>
    <property type="match status" value="1"/>
</dbReference>
<evidence type="ECO:0000256" key="4">
    <source>
        <dbReference type="ARBA" id="ARBA00022723"/>
    </source>
</evidence>
<dbReference type="AlphaFoldDB" id="A0AAP2DXC1"/>
<dbReference type="GO" id="GO:0030313">
    <property type="term" value="C:cell envelope"/>
    <property type="evidence" value="ECO:0007669"/>
    <property type="project" value="UniProtKB-SubCell"/>
</dbReference>
<dbReference type="Gene3D" id="3.40.50.1980">
    <property type="entry name" value="Nitrogenase molybdenum iron protein domain"/>
    <property type="match status" value="2"/>
</dbReference>
<dbReference type="EMBL" id="JAHESE010000011">
    <property type="protein sequence ID" value="MBT1709133.1"/>
    <property type="molecule type" value="Genomic_DNA"/>
</dbReference>
<comment type="subcellular location">
    <subcellularLocation>
        <location evidence="1">Cell envelope</location>
    </subcellularLocation>
</comment>
<dbReference type="PRINTS" id="PR00690">
    <property type="entry name" value="ADHESNFAMILY"/>
</dbReference>
<dbReference type="Proteomes" id="UP001319080">
    <property type="component" value="Unassembled WGS sequence"/>
</dbReference>
<evidence type="ECO:0000313" key="7">
    <source>
        <dbReference type="EMBL" id="MBT1709133.1"/>
    </source>
</evidence>
<accession>A0AAP2DXC1</accession>
<keyword evidence="8" id="KW-1185">Reference proteome</keyword>
<dbReference type="Pfam" id="PF01297">
    <property type="entry name" value="ZnuA"/>
    <property type="match status" value="1"/>
</dbReference>
<proteinExistence type="inferred from homology"/>
<organism evidence="7 8">
    <name type="scientific">Dawidia cretensis</name>
    <dbReference type="NCBI Taxonomy" id="2782350"/>
    <lineage>
        <taxon>Bacteria</taxon>
        <taxon>Pseudomonadati</taxon>
        <taxon>Bacteroidota</taxon>
        <taxon>Cytophagia</taxon>
        <taxon>Cytophagales</taxon>
        <taxon>Chryseotaleaceae</taxon>
        <taxon>Dawidia</taxon>
    </lineage>
</organism>
<evidence type="ECO:0000313" key="8">
    <source>
        <dbReference type="Proteomes" id="UP001319080"/>
    </source>
</evidence>
<dbReference type="InterPro" id="IPR050492">
    <property type="entry name" value="Bact_metal-bind_prot9"/>
</dbReference>
<evidence type="ECO:0000256" key="5">
    <source>
        <dbReference type="ARBA" id="ARBA00022729"/>
    </source>
</evidence>
<comment type="caution">
    <text evidence="7">The sequence shown here is derived from an EMBL/GenBank/DDBJ whole genome shotgun (WGS) entry which is preliminary data.</text>
</comment>
<reference evidence="7 8" key="1">
    <citation type="submission" date="2021-05" db="EMBL/GenBank/DDBJ databases">
        <title>A Polyphasic approach of four new species of the genus Ohtaekwangia: Ohtaekwangia histidinii sp. nov., Ohtaekwangia cretensis sp. nov., Ohtaekwangia indiensis sp. nov., Ohtaekwangia reichenbachii sp. nov. from diverse environment.</title>
        <authorList>
            <person name="Octaviana S."/>
        </authorList>
    </citation>
    <scope>NUCLEOTIDE SEQUENCE [LARGE SCALE GENOMIC DNA]</scope>
    <source>
        <strain evidence="7 8">PWU5</strain>
    </source>
</reference>
<dbReference type="GO" id="GO:0046872">
    <property type="term" value="F:metal ion binding"/>
    <property type="evidence" value="ECO:0007669"/>
    <property type="project" value="UniProtKB-KW"/>
</dbReference>
<sequence length="311" mass="33949">MNPSSYNSIRSLVLLLAITLPASSCREKPKSPHEKLQIVTTTGMIQDAVQHVAGKHADVVALMGPGVDPHLYKATQGDVQKLSDADMVFYNGLHLEGKMVEVLRKLNRVKPVTAVADGIPENQLRTVPGFQGSHDPHIWFNVHLWKQAVLQVSRTLQAKDTAHAAYYKANGERYAARLDSLHAAVQTTLAALPEAQRILITAHDAFGYFGDAYHVQVRGLQGISTMSEFGVRDVTELVNFIVSHKIKALFVETSVSSRSIEAVMEGCRQKGWQVSIGGNLYSDAMGAAGTPEGTYIGMIHANVHTIFQALK</sequence>
<dbReference type="SUPFAM" id="SSF53807">
    <property type="entry name" value="Helical backbone' metal receptor"/>
    <property type="match status" value="1"/>
</dbReference>
<keyword evidence="3 6" id="KW-0813">Transport</keyword>
<dbReference type="InterPro" id="IPR006128">
    <property type="entry name" value="Lipoprotein_PsaA-like"/>
</dbReference>
<evidence type="ECO:0000256" key="6">
    <source>
        <dbReference type="RuleBase" id="RU003512"/>
    </source>
</evidence>
<evidence type="ECO:0000256" key="2">
    <source>
        <dbReference type="ARBA" id="ARBA00011028"/>
    </source>
</evidence>
<name>A0AAP2DXC1_9BACT</name>
<dbReference type="GO" id="GO:0030001">
    <property type="term" value="P:metal ion transport"/>
    <property type="evidence" value="ECO:0007669"/>
    <property type="project" value="InterPro"/>
</dbReference>
<gene>
    <name evidence="7" type="ORF">KK062_12900</name>
</gene>
<protein>
    <submittedName>
        <fullName evidence="7">Zinc ABC transporter substrate-binding protein</fullName>
    </submittedName>
</protein>
<dbReference type="PANTHER" id="PTHR42953">
    <property type="entry name" value="HIGH-AFFINITY ZINC UPTAKE SYSTEM PROTEIN ZNUA-RELATED"/>
    <property type="match status" value="1"/>
</dbReference>
<evidence type="ECO:0000256" key="3">
    <source>
        <dbReference type="ARBA" id="ARBA00022448"/>
    </source>
</evidence>
<dbReference type="InterPro" id="IPR006127">
    <property type="entry name" value="ZnuA-like"/>
</dbReference>
<dbReference type="RefSeq" id="WP_254084714.1">
    <property type="nucleotide sequence ID" value="NZ_JAHESE010000011.1"/>
</dbReference>